<evidence type="ECO:0000256" key="9">
    <source>
        <dbReference type="SAM" id="MobiDB-lite"/>
    </source>
</evidence>
<evidence type="ECO:0000256" key="7">
    <source>
        <dbReference type="ARBA" id="ARBA00022967"/>
    </source>
</evidence>
<dbReference type="PANTHER" id="PTHR43553:SF24">
    <property type="entry name" value="ENERGY-COUPLING FACTOR TRANSPORTER ATP-BINDING PROTEIN ECFA1"/>
    <property type="match status" value="1"/>
</dbReference>
<evidence type="ECO:0000256" key="5">
    <source>
        <dbReference type="ARBA" id="ARBA00022741"/>
    </source>
</evidence>
<protein>
    <submittedName>
        <fullName evidence="11">ABC transporter ATP-binding protein</fullName>
    </submittedName>
</protein>
<feature type="region of interest" description="Disordered" evidence="9">
    <location>
        <begin position="298"/>
        <end position="319"/>
    </location>
</feature>
<dbReference type="NCBIfam" id="NF010167">
    <property type="entry name" value="PRK13648.1"/>
    <property type="match status" value="2"/>
</dbReference>
<keyword evidence="3" id="KW-0813">Transport</keyword>
<dbReference type="PANTHER" id="PTHR43553">
    <property type="entry name" value="HEAVY METAL TRANSPORTER"/>
    <property type="match status" value="1"/>
</dbReference>
<keyword evidence="5" id="KW-0547">Nucleotide-binding</keyword>
<dbReference type="InterPro" id="IPR027417">
    <property type="entry name" value="P-loop_NTPase"/>
</dbReference>
<keyword evidence="7" id="KW-1278">Translocase</keyword>
<organism evidence="11 12">
    <name type="scientific">Enterocloster alcoholdehydrogenati</name>
    <dbReference type="NCBI Taxonomy" id="2547410"/>
    <lineage>
        <taxon>Bacteria</taxon>
        <taxon>Bacillati</taxon>
        <taxon>Bacillota</taxon>
        <taxon>Clostridia</taxon>
        <taxon>Lachnospirales</taxon>
        <taxon>Lachnospiraceae</taxon>
        <taxon>Enterocloster</taxon>
    </lineage>
</organism>
<evidence type="ECO:0000256" key="6">
    <source>
        <dbReference type="ARBA" id="ARBA00022840"/>
    </source>
</evidence>
<dbReference type="InterPro" id="IPR003439">
    <property type="entry name" value="ABC_transporter-like_ATP-bd"/>
</dbReference>
<dbReference type="GO" id="GO:0005524">
    <property type="term" value="F:ATP binding"/>
    <property type="evidence" value="ECO:0007669"/>
    <property type="project" value="UniProtKB-KW"/>
</dbReference>
<dbReference type="SUPFAM" id="SSF52540">
    <property type="entry name" value="P-loop containing nucleoside triphosphate hydrolases"/>
    <property type="match status" value="2"/>
</dbReference>
<keyword evidence="12" id="KW-1185">Reference proteome</keyword>
<dbReference type="PROSITE" id="PS50893">
    <property type="entry name" value="ABC_TRANSPORTER_2"/>
    <property type="match status" value="2"/>
</dbReference>
<dbReference type="PROSITE" id="PS00211">
    <property type="entry name" value="ABC_TRANSPORTER_1"/>
    <property type="match status" value="1"/>
</dbReference>
<sequence length="589" mass="65502">MSFISVEHLKYRYPHGKRLALNGLDFQVEKGEFIGIAGANQAGKSTLCQALAGLVPNMFKGAYGGRVWMDGLETEAVPVARLCKKVGLVFQNPFNQLSGAKDTVFEEVAFGLQNLGVPASEIRRRVEEKLRLLEIEGYRDRNPFDLSGGQIQRVALAGILAMEPDVLVLDEPTSQLDPQGSDEVFQVVEKLAHSGITIFMAEHKVEKLASYCDKILLLHEGKQIAFDTPERIFSRDDLEMFGMEAPVFTRVSRSFGVTLGYLKDQTSGLLYPVTEEETKALREQFPKETLKILEKSTGEMKEPHKGEENTGAIGRQEESQKEDAVFALDQVSFSYTADTPVLQGLDLTLDTRPTAIVGQNGAGKTTLIKLLKGLLKPQSGRILFQETDLAKKTVAELAGSIGYVFQNPDDQIFKNRVLDEVMVGPLNIGMDREKALRHAEEALKTVGLWEVRDENPYDLDLSERKLTAIASVLAMDTRVLILDEPTIAQDVRGRRCIGEIVRRLRSQKKAVIAVLHDMDFAAKYFERIIVMAHGRVLADGDGRKVFYDACALKEARLEQPHVTALCAGLGFLGRYLTVEDMEILKEEGR</sequence>
<evidence type="ECO:0000313" key="12">
    <source>
        <dbReference type="Proteomes" id="UP001600894"/>
    </source>
</evidence>
<comment type="similarity">
    <text evidence="2">Belongs to the ABC transporter superfamily.</text>
</comment>
<dbReference type="CDD" id="cd03225">
    <property type="entry name" value="ABC_cobalt_CbiO_domain1"/>
    <property type="match status" value="2"/>
</dbReference>
<dbReference type="Pfam" id="PF00005">
    <property type="entry name" value="ABC_tran"/>
    <property type="match status" value="2"/>
</dbReference>
<comment type="caution">
    <text evidence="11">The sequence shown here is derived from an EMBL/GenBank/DDBJ whole genome shotgun (WGS) entry which is preliminary data.</text>
</comment>
<evidence type="ECO:0000313" key="11">
    <source>
        <dbReference type="EMBL" id="GAA6269703.1"/>
    </source>
</evidence>
<feature type="compositionally biased region" description="Basic and acidic residues" evidence="9">
    <location>
        <begin position="298"/>
        <end position="308"/>
    </location>
</feature>
<dbReference type="Proteomes" id="UP001600894">
    <property type="component" value="Unassembled WGS sequence"/>
</dbReference>
<dbReference type="Gene3D" id="3.40.50.300">
    <property type="entry name" value="P-loop containing nucleotide triphosphate hydrolases"/>
    <property type="match status" value="2"/>
</dbReference>
<evidence type="ECO:0000256" key="1">
    <source>
        <dbReference type="ARBA" id="ARBA00004202"/>
    </source>
</evidence>
<evidence type="ECO:0000256" key="8">
    <source>
        <dbReference type="ARBA" id="ARBA00023136"/>
    </source>
</evidence>
<keyword evidence="4" id="KW-1003">Cell membrane</keyword>
<dbReference type="SMART" id="SM00382">
    <property type="entry name" value="AAA"/>
    <property type="match status" value="2"/>
</dbReference>
<dbReference type="EMBL" id="BAABXL010000001">
    <property type="protein sequence ID" value="GAA6269703.1"/>
    <property type="molecule type" value="Genomic_DNA"/>
</dbReference>
<gene>
    <name evidence="11" type="ORF">F130042H8_27630</name>
</gene>
<dbReference type="InterPro" id="IPR050095">
    <property type="entry name" value="ECF_ABC_transporter_ATP-bd"/>
</dbReference>
<dbReference type="RefSeq" id="WP_390470460.1">
    <property type="nucleotide sequence ID" value="NZ_BAABXL010000001.1"/>
</dbReference>
<reference evidence="11 12" key="1">
    <citation type="submission" date="2024-04" db="EMBL/GenBank/DDBJ databases">
        <title>Defined microbial consortia suppress multidrug-resistant proinflammatory Enterobacteriaceae via ecological control.</title>
        <authorList>
            <person name="Furuichi M."/>
            <person name="Kawaguchi T."/>
            <person name="Pust M."/>
            <person name="Yasuma K."/>
            <person name="Plichta D."/>
            <person name="Hasegawa N."/>
            <person name="Ohya T."/>
            <person name="Bhattarai S."/>
            <person name="Sasajima S."/>
            <person name="Aoto Y."/>
            <person name="Tuganbaev T."/>
            <person name="Yaginuma M."/>
            <person name="Ueda M."/>
            <person name="Okahashi N."/>
            <person name="Amafuji K."/>
            <person name="Kiridooshi Y."/>
            <person name="Sugita K."/>
            <person name="Strazar M."/>
            <person name="Skelly A."/>
            <person name="Suda W."/>
            <person name="Hattori M."/>
            <person name="Nakamoto N."/>
            <person name="Caballero S."/>
            <person name="Norman J."/>
            <person name="Olle B."/>
            <person name="Tanoue T."/>
            <person name="Arita M."/>
            <person name="Bucci V."/>
            <person name="Atarashi K."/>
            <person name="Xavier R."/>
            <person name="Honda K."/>
        </authorList>
    </citation>
    <scope>NUCLEOTIDE SEQUENCE [LARGE SCALE GENOMIC DNA]</scope>
    <source>
        <strain evidence="12">f13</strain>
    </source>
</reference>
<keyword evidence="8" id="KW-0472">Membrane</keyword>
<evidence type="ECO:0000256" key="4">
    <source>
        <dbReference type="ARBA" id="ARBA00022475"/>
    </source>
</evidence>
<name>A0ABQ0B095_9FIRM</name>
<dbReference type="InterPro" id="IPR003593">
    <property type="entry name" value="AAA+_ATPase"/>
</dbReference>
<proteinExistence type="inferred from homology"/>
<evidence type="ECO:0000256" key="2">
    <source>
        <dbReference type="ARBA" id="ARBA00005417"/>
    </source>
</evidence>
<evidence type="ECO:0000259" key="10">
    <source>
        <dbReference type="PROSITE" id="PS50893"/>
    </source>
</evidence>
<keyword evidence="6 11" id="KW-0067">ATP-binding</keyword>
<feature type="domain" description="ABC transporter" evidence="10">
    <location>
        <begin position="4"/>
        <end position="245"/>
    </location>
</feature>
<feature type="domain" description="ABC transporter" evidence="10">
    <location>
        <begin position="326"/>
        <end position="558"/>
    </location>
</feature>
<comment type="subcellular location">
    <subcellularLocation>
        <location evidence="1">Cell membrane</location>
        <topology evidence="1">Peripheral membrane protein</topology>
    </subcellularLocation>
</comment>
<dbReference type="InterPro" id="IPR017871">
    <property type="entry name" value="ABC_transporter-like_CS"/>
</dbReference>
<dbReference type="InterPro" id="IPR015856">
    <property type="entry name" value="ABC_transpr_CbiO/EcfA_su"/>
</dbReference>
<accession>A0ABQ0B095</accession>
<evidence type="ECO:0000256" key="3">
    <source>
        <dbReference type="ARBA" id="ARBA00022448"/>
    </source>
</evidence>